<dbReference type="PANTHER" id="PTHR37393:SF1">
    <property type="entry name" value="AT-RICH INTERACTIVE DOMAIN-CONTAINING PROTEIN 1A-LIKE"/>
    <property type="match status" value="1"/>
</dbReference>
<feature type="compositionally biased region" description="Low complexity" evidence="1">
    <location>
        <begin position="419"/>
        <end position="443"/>
    </location>
</feature>
<evidence type="ECO:0000313" key="3">
    <source>
        <dbReference type="RefSeq" id="XP_010256727.1"/>
    </source>
</evidence>
<feature type="compositionally biased region" description="Low complexity" evidence="1">
    <location>
        <begin position="302"/>
        <end position="399"/>
    </location>
</feature>
<evidence type="ECO:0000256" key="1">
    <source>
        <dbReference type="SAM" id="MobiDB-lite"/>
    </source>
</evidence>
<feature type="region of interest" description="Disordered" evidence="1">
    <location>
        <begin position="1091"/>
        <end position="1114"/>
    </location>
</feature>
<dbReference type="STRING" id="4432.A0A1U7ZWS7"/>
<dbReference type="InterPro" id="IPR013083">
    <property type="entry name" value="Znf_RING/FYVE/PHD"/>
</dbReference>
<reference evidence="3" key="1">
    <citation type="submission" date="2025-08" db="UniProtKB">
        <authorList>
            <consortium name="RefSeq"/>
        </authorList>
    </citation>
    <scope>IDENTIFICATION</scope>
</reference>
<protein>
    <submittedName>
        <fullName evidence="3">AT-rich interactive domain-containing protein 1A-like</fullName>
    </submittedName>
</protein>
<feature type="compositionally biased region" description="Polar residues" evidence="1">
    <location>
        <begin position="1038"/>
        <end position="1054"/>
    </location>
</feature>
<feature type="compositionally biased region" description="Basic and acidic residues" evidence="1">
    <location>
        <begin position="1644"/>
        <end position="1660"/>
    </location>
</feature>
<feature type="compositionally biased region" description="Low complexity" evidence="1">
    <location>
        <begin position="1093"/>
        <end position="1106"/>
    </location>
</feature>
<dbReference type="GeneID" id="104597038"/>
<feature type="compositionally biased region" description="Low complexity" evidence="1">
    <location>
        <begin position="571"/>
        <end position="584"/>
    </location>
</feature>
<feature type="region of interest" description="Disordered" evidence="1">
    <location>
        <begin position="143"/>
        <end position="209"/>
    </location>
</feature>
<dbReference type="CDD" id="cd16449">
    <property type="entry name" value="RING-HC"/>
    <property type="match status" value="1"/>
</dbReference>
<proteinExistence type="predicted"/>
<name>A0A1U7ZWS7_NELNU</name>
<feature type="compositionally biased region" description="Basic and acidic residues" evidence="1">
    <location>
        <begin position="791"/>
        <end position="826"/>
    </location>
</feature>
<dbReference type="OMA" id="FRMGEHP"/>
<organism evidence="2 3">
    <name type="scientific">Nelumbo nucifera</name>
    <name type="common">Sacred lotus</name>
    <dbReference type="NCBI Taxonomy" id="4432"/>
    <lineage>
        <taxon>Eukaryota</taxon>
        <taxon>Viridiplantae</taxon>
        <taxon>Streptophyta</taxon>
        <taxon>Embryophyta</taxon>
        <taxon>Tracheophyta</taxon>
        <taxon>Spermatophyta</taxon>
        <taxon>Magnoliopsida</taxon>
        <taxon>Proteales</taxon>
        <taxon>Nelumbonaceae</taxon>
        <taxon>Nelumbo</taxon>
    </lineage>
</organism>
<dbReference type="RefSeq" id="XP_010256727.1">
    <property type="nucleotide sequence ID" value="XM_010258425.1"/>
</dbReference>
<feature type="compositionally biased region" description="Polar residues" evidence="1">
    <location>
        <begin position="704"/>
        <end position="722"/>
    </location>
</feature>
<feature type="compositionally biased region" description="Basic and acidic residues" evidence="1">
    <location>
        <begin position="881"/>
        <end position="907"/>
    </location>
</feature>
<dbReference type="InterPro" id="IPR017907">
    <property type="entry name" value="Znf_RING_CS"/>
</dbReference>
<feature type="compositionally biased region" description="Polar residues" evidence="1">
    <location>
        <begin position="733"/>
        <end position="745"/>
    </location>
</feature>
<feature type="region of interest" description="Disordered" evidence="1">
    <location>
        <begin position="612"/>
        <end position="633"/>
    </location>
</feature>
<feature type="compositionally biased region" description="Polar residues" evidence="1">
    <location>
        <begin position="917"/>
        <end position="935"/>
    </location>
</feature>
<feature type="region of interest" description="Disordered" evidence="1">
    <location>
        <begin position="1626"/>
        <end position="1660"/>
    </location>
</feature>
<dbReference type="SUPFAM" id="SSF57850">
    <property type="entry name" value="RING/U-box"/>
    <property type="match status" value="1"/>
</dbReference>
<evidence type="ECO:0000313" key="2">
    <source>
        <dbReference type="Proteomes" id="UP000189703"/>
    </source>
</evidence>
<feature type="compositionally biased region" description="Low complexity" evidence="1">
    <location>
        <begin position="498"/>
        <end position="517"/>
    </location>
</feature>
<feature type="region of interest" description="Disordered" evidence="1">
    <location>
        <begin position="1126"/>
        <end position="1147"/>
    </location>
</feature>
<dbReference type="OrthoDB" id="9049620at2759"/>
<dbReference type="Proteomes" id="UP000189703">
    <property type="component" value="Unplaced"/>
</dbReference>
<feature type="compositionally biased region" description="Low complexity" evidence="1">
    <location>
        <begin position="163"/>
        <end position="187"/>
    </location>
</feature>
<feature type="compositionally biased region" description="Polar residues" evidence="1">
    <location>
        <begin position="145"/>
        <end position="162"/>
    </location>
</feature>
<dbReference type="SUPFAM" id="SSF49599">
    <property type="entry name" value="TRAF domain-like"/>
    <property type="match status" value="1"/>
</dbReference>
<dbReference type="eggNOG" id="KOG0297">
    <property type="taxonomic scope" value="Eukaryota"/>
</dbReference>
<accession>A0A1U7ZWS7</accession>
<dbReference type="Gene3D" id="3.30.40.10">
    <property type="entry name" value="Zinc/RING finger domain, C3HC4 (zinc finger)"/>
    <property type="match status" value="1"/>
</dbReference>
<feature type="region of interest" description="Disordered" evidence="1">
    <location>
        <begin position="704"/>
        <end position="1077"/>
    </location>
</feature>
<feature type="compositionally biased region" description="Polar residues" evidence="1">
    <location>
        <begin position="188"/>
        <end position="209"/>
    </location>
</feature>
<dbReference type="KEGG" id="nnu:104597038"/>
<feature type="compositionally biased region" description="Basic and acidic residues" evidence="1">
    <location>
        <begin position="836"/>
        <end position="862"/>
    </location>
</feature>
<feature type="compositionally biased region" description="Low complexity" evidence="1">
    <location>
        <begin position="462"/>
        <end position="490"/>
    </location>
</feature>
<sequence length="1660" mass="181604">MGFDNECILNIQSLAGEYFCPVCRLLVYPNEAIQSQCTHLYCKPCLTYVVSTTHACPYDGYLVTEADSKPLIESNKALAETIGKIAVHCLYHRSGCTWQGTFSDCTSHCAGCPYGNSPVVCNRCGAQIVHRQVQEHAQNCPGVQPQAQQAEGVQDATTAPSTSSGADQVQAVAQAGAPASQGQPSQPTVSLPSGQEQNQASTNVQTQAVNQVAPTPEQWYQQQSQYQQYYQQYPGYDPYQQQYQHYDPYQQAYQQYQQHPQHVQGQHQPQVYMQPQPQPLSQSQPQLQPQPQPQVQPPAPLAHPQAPVAVQTQMQSQINLQQQLQPTAHSQPQIHPQTQPPTQGQQPQLYPQTQVQTQTYPTQPHMQQNPQVQHQQTFPQIQQPQLQPQPYAQPQSLSHPQHHSHPQVPPAHPQPQQQPQPQQLPQVQTQPQTKPHTQHQLPTQPQPPQPSVHAVTGHQSYVQPQPHQQMPPVGPQQHPAYMHTQQQPGIPHQPPQHPVQMQNQFPPQQPHQMRPPQAHMPVYQHQQQPAMPLPQGQHSNAAAPAQLSMHPHAPQSGQPVLQHPGVPPPQQQQQSVPQPQLQGHLQHSQPFPGQTHGLVHNQPHQQGVFMQQQSMQPHLRPQGPPSTQQHVHAPLQPHLSQSNAARPMMPSQGGVQQPPFLQSPGGAAVVGQIKPTHLSANQPLLNQNYPPTTNARLQLSSEQQLGYMQQPPLAQSGNQNASIPALPAPLPGSNAQTPNRATTKPTVFDRQGDTLTEKSTTELEAEVVSRNIGGKEANGSEAMLSETADSTEAKIQKSENDLKSLVDEEKPNHNAEDKSSKLEATVKEISGSSETLEAKTKSHVPEDGSEEPVIKEMVKEDAGISMKPSQGGNDPMAEDSEDKKIQDVSVHEQKRETSEAQDVKLQKDVAGAGGAPHSSSIASNTSIQGSGQASGNDRRILQAPQMNRDPLLRPSLQNYGPHHEQMLSHTGYPERNLPQAQYPRQGPHADEYRNLLPPSQMQGKGLLQPHVGPAPDQQLPMHYGPPHQQRPHVPDHILQSSVPPHQMQPPNQMRPQGPIGHLPQQGQPPNPPEHLQSSLAKQPHVTFHQEILPSGFSGPGSSSSFGRGPVNLGSARNFESQPFAIQGHHNLGNVPPPLSGGPRIPQGEPVRGPPFVGPPPGAFDPQGGVFVAGAPHEKVPFGQTSGIQNNTVKINGVPGKGLPEERYKHMPEEGFNPLTEECFKPFAMEPSRCLIDRREFEEDLKQFPRPTRLDAEPVSKFENYFSSSRTLDRGPHGFNMDSTTKPLDRAPGFGLDAGSKLDGSASGSSLRLLPPYQPGGPSMHPLDVGERSRPIGFHDDIMGRKPDPAGSNSDFLRPVSEFGRHRADGLSPRSPGRDYPGIPTGRFGGASHLDNIEERESHTFGERSNSFNLPQDPVGSAFHERRFLPSHLRRGEPDGPGNLRTGEQILPGALPPHLRGGDLVGSDILPSHLRSREPVGHGALSHLRSGEHVGPRGLPSHLHMGETAGFGALPAHLRMGELAGPGNLPSRLRIGEAIGGGNLSTHSRRGEPGFGNNYSMQGYPSDGGFYPGDKELFNHSRKRKPGSMGWCRICKVDCETVEGLDLHSQTREHQKMAMDMVLSIKQDNAKKHKPASDDNASVDDTSKSRKASFESRGSKH</sequence>
<feature type="compositionally biased region" description="Pro residues" evidence="1">
    <location>
        <begin position="407"/>
        <end position="418"/>
    </location>
</feature>
<feature type="compositionally biased region" description="Basic and acidic residues" evidence="1">
    <location>
        <begin position="750"/>
        <end position="761"/>
    </location>
</feature>
<dbReference type="PROSITE" id="PS50089">
    <property type="entry name" value="ZF_RING_2"/>
    <property type="match status" value="1"/>
</dbReference>
<feature type="compositionally biased region" description="Low complexity" evidence="1">
    <location>
        <begin position="273"/>
        <end position="287"/>
    </location>
</feature>
<feature type="compositionally biased region" description="Pro residues" evidence="1">
    <location>
        <begin position="288"/>
        <end position="301"/>
    </location>
</feature>
<dbReference type="PROSITE" id="PS00518">
    <property type="entry name" value="ZF_RING_1"/>
    <property type="match status" value="1"/>
</dbReference>
<dbReference type="InterPro" id="IPR001841">
    <property type="entry name" value="Znf_RING"/>
</dbReference>
<gene>
    <name evidence="3" type="primary">LOC104597038</name>
</gene>
<keyword evidence="2" id="KW-1185">Reference proteome</keyword>
<dbReference type="PANTHER" id="PTHR37393">
    <property type="entry name" value="AT-RICH INTERACTIVE DOMAIN-CONTAINING PROTEIN 1A-LIKE"/>
    <property type="match status" value="1"/>
</dbReference>
<feature type="region of interest" description="Disordered" evidence="1">
    <location>
        <begin position="273"/>
        <end position="600"/>
    </location>
</feature>